<dbReference type="Proteomes" id="UP000320421">
    <property type="component" value="Chromosome"/>
</dbReference>
<dbReference type="GO" id="GO:0016791">
    <property type="term" value="F:phosphatase activity"/>
    <property type="evidence" value="ECO:0007669"/>
    <property type="project" value="TreeGrafter"/>
</dbReference>
<gene>
    <name evidence="4" type="primary">rsbU_6</name>
    <name evidence="4" type="ORF">HG66A1_21070</name>
</gene>
<dbReference type="SUPFAM" id="SSF81606">
    <property type="entry name" value="PP2C-like"/>
    <property type="match status" value="1"/>
</dbReference>
<dbReference type="PANTHER" id="PTHR43156:SF2">
    <property type="entry name" value="STAGE II SPORULATION PROTEIN E"/>
    <property type="match status" value="1"/>
</dbReference>
<evidence type="ECO:0000313" key="4">
    <source>
        <dbReference type="EMBL" id="QDT20321.1"/>
    </source>
</evidence>
<dbReference type="InterPro" id="IPR001932">
    <property type="entry name" value="PPM-type_phosphatase-like_dom"/>
</dbReference>
<name>A0A517PLS6_9PLAN</name>
<keyword evidence="1 4" id="KW-0378">Hydrolase</keyword>
<feature type="domain" description="PPM-type phosphatase" evidence="3">
    <location>
        <begin position="297"/>
        <end position="516"/>
    </location>
</feature>
<proteinExistence type="predicted"/>
<evidence type="ECO:0000259" key="3">
    <source>
        <dbReference type="SMART" id="SM00331"/>
    </source>
</evidence>
<accession>A0A517PLS6</accession>
<evidence type="ECO:0000256" key="1">
    <source>
        <dbReference type="ARBA" id="ARBA00022801"/>
    </source>
</evidence>
<evidence type="ECO:0000313" key="5">
    <source>
        <dbReference type="Proteomes" id="UP000320421"/>
    </source>
</evidence>
<dbReference type="RefSeq" id="WP_145182970.1">
    <property type="nucleotide sequence ID" value="NZ_CP036266.1"/>
</dbReference>
<dbReference type="EC" id="3.1.3.3" evidence="4"/>
<dbReference type="OrthoDB" id="207912at2"/>
<sequence>MEQVLTAQPLDWIHGLCDQFTEITGWPLHFTPAKPGERKSLEAELCQNAKYCWYESIEDGKRTLGYLYLTLPYETANDHMFVTAIKLAELVGGLISKIETMGSSLELKNREVTTLMDVGLSVTRQEGLQDALQKLLEAALQLTGFRAAGFFLLNSESNQLSLRVQYCLHTFEIPFHRRKLKESPPDLEAFAHDALIVNRHENPELAKWLPGGCLTGVCVSVQSETGPFGTLWAFDRRARHLNERDVHILKSIGAQVSTILERAVLLKESQNQLRLKKELKVISESFPVELAQERDWDREFQAAVQSISHHEVGGDLCEFIPLSPHVTCFALGDASGDSIPAAVVMASVRGALRTLTEGPIEQARDTQHVISRINTALYHTSLPHQFMSMLYGVIDTRARTFTYTNAGHPAPFWVHKGKITTLTSHGMLLGVTESNDYDYSVIPICKNDIIVGFSDGISEAMSSERKMFRSDGIMKVLENHIEDTADEVMRGIWSKLQQHLEGGNDGDDRTLMVVKFAPNPE</sequence>
<dbReference type="InterPro" id="IPR029016">
    <property type="entry name" value="GAF-like_dom_sf"/>
</dbReference>
<dbReference type="Gene3D" id="3.60.40.10">
    <property type="entry name" value="PPM-type phosphatase domain"/>
    <property type="match status" value="1"/>
</dbReference>
<dbReference type="EMBL" id="CP036266">
    <property type="protein sequence ID" value="QDT20321.1"/>
    <property type="molecule type" value="Genomic_DNA"/>
</dbReference>
<organism evidence="4 5">
    <name type="scientific">Gimesia chilikensis</name>
    <dbReference type="NCBI Taxonomy" id="2605989"/>
    <lineage>
        <taxon>Bacteria</taxon>
        <taxon>Pseudomonadati</taxon>
        <taxon>Planctomycetota</taxon>
        <taxon>Planctomycetia</taxon>
        <taxon>Planctomycetales</taxon>
        <taxon>Planctomycetaceae</taxon>
        <taxon>Gimesia</taxon>
    </lineage>
</organism>
<dbReference type="AlphaFoldDB" id="A0A517PLS6"/>
<evidence type="ECO:0000259" key="2">
    <source>
        <dbReference type="SMART" id="SM00065"/>
    </source>
</evidence>
<dbReference type="InterPro" id="IPR052016">
    <property type="entry name" value="Bact_Sigma-Reg"/>
</dbReference>
<dbReference type="Pfam" id="PF13185">
    <property type="entry name" value="GAF_2"/>
    <property type="match status" value="1"/>
</dbReference>
<dbReference type="InterPro" id="IPR036457">
    <property type="entry name" value="PPM-type-like_dom_sf"/>
</dbReference>
<dbReference type="InterPro" id="IPR003018">
    <property type="entry name" value="GAF"/>
</dbReference>
<dbReference type="Gene3D" id="3.30.450.40">
    <property type="match status" value="1"/>
</dbReference>
<protein>
    <submittedName>
        <fullName evidence="4">Phosphoserine phosphatase RsbU</fullName>
        <ecNumber evidence="4">3.1.3.3</ecNumber>
    </submittedName>
</protein>
<dbReference type="Pfam" id="PF07228">
    <property type="entry name" value="SpoIIE"/>
    <property type="match status" value="1"/>
</dbReference>
<dbReference type="SMART" id="SM00331">
    <property type="entry name" value="PP2C_SIG"/>
    <property type="match status" value="1"/>
</dbReference>
<feature type="domain" description="GAF" evidence="2">
    <location>
        <begin position="127"/>
        <end position="270"/>
    </location>
</feature>
<dbReference type="SUPFAM" id="SSF55781">
    <property type="entry name" value="GAF domain-like"/>
    <property type="match status" value="1"/>
</dbReference>
<reference evidence="4 5" key="1">
    <citation type="submission" date="2019-02" db="EMBL/GenBank/DDBJ databases">
        <title>Deep-cultivation of Planctomycetes and their phenomic and genomic characterization uncovers novel biology.</title>
        <authorList>
            <person name="Wiegand S."/>
            <person name="Jogler M."/>
            <person name="Boedeker C."/>
            <person name="Pinto D."/>
            <person name="Vollmers J."/>
            <person name="Rivas-Marin E."/>
            <person name="Kohn T."/>
            <person name="Peeters S.H."/>
            <person name="Heuer A."/>
            <person name="Rast P."/>
            <person name="Oberbeckmann S."/>
            <person name="Bunk B."/>
            <person name="Jeske O."/>
            <person name="Meyerdierks A."/>
            <person name="Storesund J.E."/>
            <person name="Kallscheuer N."/>
            <person name="Luecker S."/>
            <person name="Lage O.M."/>
            <person name="Pohl T."/>
            <person name="Merkel B.J."/>
            <person name="Hornburger P."/>
            <person name="Mueller R.-W."/>
            <person name="Bruemmer F."/>
            <person name="Labrenz M."/>
            <person name="Spormann A.M."/>
            <person name="Op den Camp H."/>
            <person name="Overmann J."/>
            <person name="Amann R."/>
            <person name="Jetten M.S.M."/>
            <person name="Mascher T."/>
            <person name="Medema M.H."/>
            <person name="Devos D.P."/>
            <person name="Kaster A.-K."/>
            <person name="Ovreas L."/>
            <person name="Rohde M."/>
            <person name="Galperin M.Y."/>
            <person name="Jogler C."/>
        </authorList>
    </citation>
    <scope>NUCLEOTIDE SEQUENCE [LARGE SCALE GENOMIC DNA]</scope>
    <source>
        <strain evidence="4 5">HG66A1</strain>
    </source>
</reference>
<dbReference type="PANTHER" id="PTHR43156">
    <property type="entry name" value="STAGE II SPORULATION PROTEIN E-RELATED"/>
    <property type="match status" value="1"/>
</dbReference>
<dbReference type="SMART" id="SM00065">
    <property type="entry name" value="GAF"/>
    <property type="match status" value="1"/>
</dbReference>
<keyword evidence="5" id="KW-1185">Reference proteome</keyword>